<dbReference type="InterPro" id="IPR036603">
    <property type="entry name" value="RBP11-like"/>
</dbReference>
<feature type="region of interest" description="Alpha C-terminal domain (alpha-CTD)" evidence="8">
    <location>
        <begin position="240"/>
        <end position="316"/>
    </location>
</feature>
<dbReference type="Pfam" id="PF03118">
    <property type="entry name" value="RNA_pol_A_CTD"/>
    <property type="match status" value="1"/>
</dbReference>
<evidence type="ECO:0000256" key="2">
    <source>
        <dbReference type="ARBA" id="ARBA00007123"/>
    </source>
</evidence>
<dbReference type="GO" id="GO:0046983">
    <property type="term" value="F:protein dimerization activity"/>
    <property type="evidence" value="ECO:0007669"/>
    <property type="project" value="InterPro"/>
</dbReference>
<keyword evidence="10" id="KW-0934">Plastid</keyword>
<evidence type="ECO:0000313" key="10">
    <source>
        <dbReference type="EMBL" id="AWW13629.1"/>
    </source>
</evidence>
<evidence type="ECO:0000256" key="4">
    <source>
        <dbReference type="ARBA" id="ARBA00022679"/>
    </source>
</evidence>
<dbReference type="InterPro" id="IPR011773">
    <property type="entry name" value="DNA-dir_RpoA"/>
</dbReference>
<dbReference type="CDD" id="cd06928">
    <property type="entry name" value="RNAP_alpha_NTD"/>
    <property type="match status" value="1"/>
</dbReference>
<sequence>MTQFQIECVESKVESSCNQYGRFIVEPLEPGQGITIGNALRRVLLSDIEGSAITAVRIAGVNHEFCSIPGVKEDVLELLLNLKNIVLKSYTNEPQIGRVKIQGSSKVTTANFELPSEVEIIHGAQYVATVAENGILEMEFKIEKGRGYKIIDKKNPELNSIDFLPIDAIFMPVRKVNYMVEEIFLRNSEIKERLILEIWTNGSVTPQDSISQAAEVLLNLFNPFKKINFENTEDSTEPTEDKISQIPIEELQLSVRAYNCLKRAQIHSIGDLLNVSQEELLEIRNFGQKSAKEVIDALQKRLGISLPKRKTNKKEN</sequence>
<dbReference type="EMBL" id="MG601102">
    <property type="protein sequence ID" value="AWW13629.1"/>
    <property type="molecule type" value="Genomic_DNA"/>
</dbReference>
<dbReference type="Gene3D" id="2.170.120.12">
    <property type="entry name" value="DNA-directed RNA polymerase, insert domain"/>
    <property type="match status" value="1"/>
</dbReference>
<keyword evidence="3 8" id="KW-0240">DNA-directed RNA polymerase</keyword>
<evidence type="ECO:0000256" key="1">
    <source>
        <dbReference type="ARBA" id="ARBA00004026"/>
    </source>
</evidence>
<dbReference type="GeneID" id="37543688"/>
<comment type="domain">
    <text evidence="8">The N-terminal domain is essential for RNAP assembly and basal transcription, whereas the C-terminal domain is involved in interaction with transcriptional regulators and with upstream promoter elements.</text>
</comment>
<dbReference type="SUPFAM" id="SSF47789">
    <property type="entry name" value="C-terminal domain of RNA polymerase alpha subunit"/>
    <property type="match status" value="1"/>
</dbReference>
<evidence type="ECO:0000256" key="5">
    <source>
        <dbReference type="ARBA" id="ARBA00022695"/>
    </source>
</evidence>
<dbReference type="GO" id="GO:0005737">
    <property type="term" value="C:cytoplasm"/>
    <property type="evidence" value="ECO:0007669"/>
    <property type="project" value="UniProtKB-ARBA"/>
</dbReference>
<evidence type="ECO:0000256" key="7">
    <source>
        <dbReference type="ARBA" id="ARBA00048552"/>
    </source>
</evidence>
<evidence type="ECO:0000256" key="8">
    <source>
        <dbReference type="HAMAP-Rule" id="MF_00059"/>
    </source>
</evidence>
<dbReference type="GO" id="GO:0000428">
    <property type="term" value="C:DNA-directed RNA polymerase complex"/>
    <property type="evidence" value="ECO:0007669"/>
    <property type="project" value="UniProtKB-KW"/>
</dbReference>
<dbReference type="EC" id="2.7.7.6" evidence="8"/>
<dbReference type="NCBIfam" id="NF003516">
    <property type="entry name" value="PRK05182.2-2"/>
    <property type="match status" value="1"/>
</dbReference>
<dbReference type="FunFam" id="2.170.120.12:FF:000001">
    <property type="entry name" value="DNA-directed RNA polymerase subunit alpha"/>
    <property type="match status" value="1"/>
</dbReference>
<dbReference type="GO" id="GO:0006351">
    <property type="term" value="P:DNA-templated transcription"/>
    <property type="evidence" value="ECO:0007669"/>
    <property type="project" value="UniProtKB-UniRule"/>
</dbReference>
<dbReference type="GO" id="GO:0003677">
    <property type="term" value="F:DNA binding"/>
    <property type="evidence" value="ECO:0007669"/>
    <property type="project" value="UniProtKB-UniRule"/>
</dbReference>
<dbReference type="NCBIfam" id="TIGR02027">
    <property type="entry name" value="rpoA"/>
    <property type="match status" value="1"/>
</dbReference>
<dbReference type="InterPro" id="IPR011260">
    <property type="entry name" value="RNAP_asu_C"/>
</dbReference>
<dbReference type="InterPro" id="IPR011262">
    <property type="entry name" value="DNA-dir_RNA_pol_insert"/>
</dbReference>
<comment type="function">
    <text evidence="1 8">DNA-dependent RNA polymerase catalyzes the transcription of DNA into RNA using the four ribonucleoside triphosphates as substrates.</text>
</comment>
<comment type="subunit">
    <text evidence="8">Homodimer. The RNAP catalytic core consists of 2 alpha, 1 beta, 1 beta' and 1 omega subunit. When a sigma factor is associated with the core the holoenzyme is formed, which can initiate transcription.</text>
</comment>
<dbReference type="HAMAP" id="MF_00059">
    <property type="entry name" value="RNApol_bact_RpoA"/>
    <property type="match status" value="1"/>
</dbReference>
<dbReference type="InterPro" id="IPR036643">
    <property type="entry name" value="RNApol_insert_sf"/>
</dbReference>
<dbReference type="Pfam" id="PF01000">
    <property type="entry name" value="RNA_pol_A_bac"/>
    <property type="match status" value="1"/>
</dbReference>
<dbReference type="SUPFAM" id="SSF56553">
    <property type="entry name" value="Insert subdomain of RNA polymerase alpha subunit"/>
    <property type="match status" value="1"/>
</dbReference>
<protein>
    <recommendedName>
        <fullName evidence="8">DNA-directed RNA polymerase subunit alpha</fullName>
        <shortName evidence="8">RNAP subunit alpha</shortName>
        <ecNumber evidence="8">2.7.7.6</ecNumber>
    </recommendedName>
    <alternativeName>
        <fullName evidence="8">RNA polymerase subunit alpha</fullName>
    </alternativeName>
    <alternativeName>
        <fullName evidence="8">Transcriptase subunit alpha</fullName>
    </alternativeName>
</protein>
<evidence type="ECO:0000256" key="3">
    <source>
        <dbReference type="ARBA" id="ARBA00022478"/>
    </source>
</evidence>
<name>A0A2Z4HFT4_9EUKA</name>
<feature type="region of interest" description="Alpha N-terminal domain (alpha-NTD)" evidence="8">
    <location>
        <begin position="1"/>
        <end position="230"/>
    </location>
</feature>
<geneLocation type="plastid" evidence="10"/>
<organism evidence="10">
    <name type="scientific">Cyanophora sudae</name>
    <dbReference type="NCBI Taxonomy" id="1522369"/>
    <lineage>
        <taxon>Eukaryota</taxon>
        <taxon>Glaucocystophyceae</taxon>
        <taxon>Cyanophorales</taxon>
        <taxon>Cyanophoraceae</taxon>
        <taxon>Cyanophora</taxon>
    </lineage>
</organism>
<dbReference type="SMART" id="SM00662">
    <property type="entry name" value="RPOLD"/>
    <property type="match status" value="1"/>
</dbReference>
<dbReference type="NCBIfam" id="NF003519">
    <property type="entry name" value="PRK05182.2-5"/>
    <property type="match status" value="1"/>
</dbReference>
<proteinExistence type="inferred from homology"/>
<gene>
    <name evidence="8 10" type="primary">rpoA</name>
</gene>
<dbReference type="AlphaFoldDB" id="A0A2Z4HFT4"/>
<dbReference type="GO" id="GO:0003899">
    <property type="term" value="F:DNA-directed RNA polymerase activity"/>
    <property type="evidence" value="ECO:0007669"/>
    <property type="project" value="UniProtKB-UniRule"/>
</dbReference>
<dbReference type="Gene3D" id="3.30.1360.10">
    <property type="entry name" value="RNA polymerase, RBP11-like subunit"/>
    <property type="match status" value="1"/>
</dbReference>
<keyword evidence="4 8" id="KW-0808">Transferase</keyword>
<dbReference type="RefSeq" id="YP_009504448.1">
    <property type="nucleotide sequence ID" value="NC_038215.1"/>
</dbReference>
<keyword evidence="6 8" id="KW-0804">Transcription</keyword>
<dbReference type="SUPFAM" id="SSF55257">
    <property type="entry name" value="RBP11-like subunits of RNA polymerase"/>
    <property type="match status" value="1"/>
</dbReference>
<reference evidence="10" key="1">
    <citation type="journal article" date="2018" name="Adv. Bot. Res.">
        <title>Chapter Four - Comparative Plastid Genomics of Glaucophytes species.</title>
        <authorList>
            <person name="Reyes-Prieto A."/>
            <person name="Russell S."/>
            <person name="Figueroa-Martinez F."/>
            <person name="Jackson C."/>
        </authorList>
    </citation>
    <scope>NUCLEOTIDE SEQUENCE</scope>
    <source>
        <strain evidence="10">NIES-764</strain>
    </source>
</reference>
<dbReference type="Pfam" id="PF01193">
    <property type="entry name" value="RNA_pol_L"/>
    <property type="match status" value="1"/>
</dbReference>
<comment type="similarity">
    <text evidence="2 8">Belongs to the RNA polymerase alpha chain family.</text>
</comment>
<dbReference type="InterPro" id="IPR011263">
    <property type="entry name" value="DNA-dir_RNA_pol_RpoA/D/Rpb3"/>
</dbReference>
<accession>A0A2Z4HFT4</accession>
<feature type="domain" description="DNA-directed RNA polymerase RpoA/D/Rpb3-type" evidence="9">
    <location>
        <begin position="20"/>
        <end position="227"/>
    </location>
</feature>
<dbReference type="Gene3D" id="1.10.150.20">
    <property type="entry name" value="5' to 3' exonuclease, C-terminal subdomain"/>
    <property type="match status" value="1"/>
</dbReference>
<keyword evidence="5 8" id="KW-0548">Nucleotidyltransferase</keyword>
<evidence type="ECO:0000256" key="6">
    <source>
        <dbReference type="ARBA" id="ARBA00023163"/>
    </source>
</evidence>
<comment type="catalytic activity">
    <reaction evidence="7 8">
        <text>RNA(n) + a ribonucleoside 5'-triphosphate = RNA(n+1) + diphosphate</text>
        <dbReference type="Rhea" id="RHEA:21248"/>
        <dbReference type="Rhea" id="RHEA-COMP:14527"/>
        <dbReference type="Rhea" id="RHEA-COMP:17342"/>
        <dbReference type="ChEBI" id="CHEBI:33019"/>
        <dbReference type="ChEBI" id="CHEBI:61557"/>
        <dbReference type="ChEBI" id="CHEBI:140395"/>
        <dbReference type="EC" id="2.7.7.6"/>
    </reaction>
</comment>
<evidence type="ECO:0000259" key="9">
    <source>
        <dbReference type="SMART" id="SM00662"/>
    </source>
</evidence>